<dbReference type="Gene3D" id="3.40.50.620">
    <property type="entry name" value="HUPs"/>
    <property type="match status" value="2"/>
</dbReference>
<dbReference type="InterPro" id="IPR006016">
    <property type="entry name" value="UspA"/>
</dbReference>
<feature type="domain" description="UspA" evidence="1">
    <location>
        <begin position="11"/>
        <end position="142"/>
    </location>
</feature>
<dbReference type="Proteomes" id="UP000069620">
    <property type="component" value="Unassembled WGS sequence"/>
</dbReference>
<comment type="caution">
    <text evidence="2">The sequence shown here is derived from an EMBL/GenBank/DDBJ whole genome shotgun (WGS) entry which is preliminary data.</text>
</comment>
<reference evidence="3" key="1">
    <citation type="journal article" date="2016" name="Genome Announc.">
        <title>Draft Genome Sequences of Five Rapidly Growing Mycobacterium Species, M. thermoresistibile, M. fortuitum subsp. acetamidolyticum, M. canariasense, M. brisbanense, and M. novocastrense.</title>
        <authorList>
            <person name="Katahira K."/>
            <person name="Ogura Y."/>
            <person name="Gotoh Y."/>
            <person name="Hayashi T."/>
        </authorList>
    </citation>
    <scope>NUCLEOTIDE SEQUENCE [LARGE SCALE GENOMIC DNA]</scope>
    <source>
        <strain evidence="3">JCM15654</strain>
    </source>
</reference>
<evidence type="ECO:0000313" key="2">
    <source>
        <dbReference type="EMBL" id="GAS88414.1"/>
    </source>
</evidence>
<dbReference type="Pfam" id="PF00582">
    <property type="entry name" value="Usp"/>
    <property type="match status" value="1"/>
</dbReference>
<dbReference type="SUPFAM" id="SSF52402">
    <property type="entry name" value="Adenine nucleotide alpha hydrolases-like"/>
    <property type="match status" value="2"/>
</dbReference>
<dbReference type="InterPro" id="IPR014729">
    <property type="entry name" value="Rossmann-like_a/b/a_fold"/>
</dbReference>
<name>A0A124DZU2_9MYCO</name>
<evidence type="ECO:0000313" key="3">
    <source>
        <dbReference type="Proteomes" id="UP000069620"/>
    </source>
</evidence>
<dbReference type="OrthoDB" id="3174546at2"/>
<dbReference type="AlphaFoldDB" id="A0A124DZU2"/>
<dbReference type="STRING" id="146020.RMCB_2510"/>
<sequence length="302" mass="32189">MGQRPNSGSAVVVGIDDSQSAVAAALWSVDEAVGRDIPLRLAYAIDPDQPSSDQRCDSHSVFAMAEIATENAVAAIESTGRPVKVEVEVLIDRPERALRVAAETAAMICVGATGTGRLESGRIGAIPAALAGTTPCPLAIIRQTVDTQQRCVAVELDSSCLDDDPLRLGLEEARLRKAPLRVLTARRSHYTDIHDSCATARGDRLAKADLEHRLSHWRELYPEVDVRAVALHGNTLSYLARNISAIQLLVVARERGSGIREMVAAPGSSALHDAGCSVLICGSGTYSVSETNGHGRKERVAW</sequence>
<gene>
    <name evidence="2" type="ORF">RMCB_2510</name>
</gene>
<reference evidence="3" key="2">
    <citation type="submission" date="2016-02" db="EMBL/GenBank/DDBJ databases">
        <title>Draft genome sequence of five rapidly growing Mycobacterium species.</title>
        <authorList>
            <person name="Katahira K."/>
            <person name="Gotou Y."/>
            <person name="Iida K."/>
            <person name="Ogura Y."/>
            <person name="Hayashi T."/>
        </authorList>
    </citation>
    <scope>NUCLEOTIDE SEQUENCE [LARGE SCALE GENOMIC DNA]</scope>
    <source>
        <strain evidence="3">JCM15654</strain>
    </source>
</reference>
<accession>A0A124DZU2</accession>
<protein>
    <submittedName>
        <fullName evidence="2">Universal stress protein UspA-like protein</fullName>
    </submittedName>
</protein>
<dbReference type="EMBL" id="BCSX01000023">
    <property type="protein sequence ID" value="GAS88414.1"/>
    <property type="molecule type" value="Genomic_DNA"/>
</dbReference>
<keyword evidence="3" id="KW-1185">Reference proteome</keyword>
<organism evidence="2 3">
    <name type="scientific">Mycolicibacterium brisbanense</name>
    <dbReference type="NCBI Taxonomy" id="146020"/>
    <lineage>
        <taxon>Bacteria</taxon>
        <taxon>Bacillati</taxon>
        <taxon>Actinomycetota</taxon>
        <taxon>Actinomycetes</taxon>
        <taxon>Mycobacteriales</taxon>
        <taxon>Mycobacteriaceae</taxon>
        <taxon>Mycolicibacterium</taxon>
    </lineage>
</organism>
<proteinExistence type="predicted"/>
<evidence type="ECO:0000259" key="1">
    <source>
        <dbReference type="Pfam" id="PF00582"/>
    </source>
</evidence>
<dbReference type="RefSeq" id="WP_063979609.1">
    <property type="nucleotide sequence ID" value="NZ_BCSX01000023.1"/>
</dbReference>